<feature type="transmembrane region" description="Helical" evidence="1">
    <location>
        <begin position="117"/>
        <end position="145"/>
    </location>
</feature>
<name>A0ABV5X2H2_9MICO</name>
<organism evidence="2 3">
    <name type="scientific">Brevibacterium otitidis</name>
    <dbReference type="NCBI Taxonomy" id="53364"/>
    <lineage>
        <taxon>Bacteria</taxon>
        <taxon>Bacillati</taxon>
        <taxon>Actinomycetota</taxon>
        <taxon>Actinomycetes</taxon>
        <taxon>Micrococcales</taxon>
        <taxon>Brevibacteriaceae</taxon>
        <taxon>Brevibacterium</taxon>
    </lineage>
</organism>
<dbReference type="EMBL" id="JBHMAU010000062">
    <property type="protein sequence ID" value="MFB9776624.1"/>
    <property type="molecule type" value="Genomic_DNA"/>
</dbReference>
<comment type="caution">
    <text evidence="2">The sequence shown here is derived from an EMBL/GenBank/DDBJ whole genome shotgun (WGS) entry which is preliminary data.</text>
</comment>
<keyword evidence="1" id="KW-0472">Membrane</keyword>
<feature type="transmembrane region" description="Helical" evidence="1">
    <location>
        <begin position="40"/>
        <end position="63"/>
    </location>
</feature>
<dbReference type="RefSeq" id="WP_376840469.1">
    <property type="nucleotide sequence ID" value="NZ_JBHMAU010000062.1"/>
</dbReference>
<reference evidence="2 3" key="1">
    <citation type="submission" date="2024-09" db="EMBL/GenBank/DDBJ databases">
        <authorList>
            <person name="Sun Q."/>
            <person name="Mori K."/>
        </authorList>
    </citation>
    <scope>NUCLEOTIDE SEQUENCE [LARGE SCALE GENOMIC DNA]</scope>
    <source>
        <strain evidence="2 3">JCM 11683</strain>
    </source>
</reference>
<feature type="transmembrane region" description="Helical" evidence="1">
    <location>
        <begin position="192"/>
        <end position="214"/>
    </location>
</feature>
<dbReference type="InterPro" id="IPR021315">
    <property type="entry name" value="Gap/Sap"/>
</dbReference>
<feature type="transmembrane region" description="Helical" evidence="1">
    <location>
        <begin position="151"/>
        <end position="172"/>
    </location>
</feature>
<gene>
    <name evidence="2" type="ORF">ACFFN1_09465</name>
</gene>
<keyword evidence="1" id="KW-0812">Transmembrane</keyword>
<protein>
    <submittedName>
        <fullName evidence="2">GAP family protein</fullName>
    </submittedName>
</protein>
<accession>A0ABV5X2H2</accession>
<keyword evidence="3" id="KW-1185">Reference proteome</keyword>
<dbReference type="Proteomes" id="UP001589707">
    <property type="component" value="Unassembled WGS sequence"/>
</dbReference>
<proteinExistence type="predicted"/>
<sequence length="220" mass="23605">MAFGTLFVLALIDATSLGTLTLPLWMMLSPRIRPQAIVTYLLTIGAFYWVFGCILFFGAYAAFARISGWSGLIWIQLIAGAGLLLLGVLPTRIWDRQMTILNRFQQRAAMGSSLRPVIILALVAGVIEAASMVPYLAAIGIMITADLPGPLTLAVYCLIMITPALILLGLRLAAGRGLEAPLSWLQRTLTKYAGATAATVVFIIGLLLAGSALMELRIIV</sequence>
<evidence type="ECO:0000313" key="3">
    <source>
        <dbReference type="Proteomes" id="UP001589707"/>
    </source>
</evidence>
<dbReference type="Pfam" id="PF11139">
    <property type="entry name" value="SfLAP"/>
    <property type="match status" value="1"/>
</dbReference>
<feature type="transmembrane region" description="Helical" evidence="1">
    <location>
        <begin position="6"/>
        <end position="28"/>
    </location>
</feature>
<evidence type="ECO:0000256" key="1">
    <source>
        <dbReference type="SAM" id="Phobius"/>
    </source>
</evidence>
<feature type="transmembrane region" description="Helical" evidence="1">
    <location>
        <begin position="69"/>
        <end position="89"/>
    </location>
</feature>
<keyword evidence="1" id="KW-1133">Transmembrane helix</keyword>
<evidence type="ECO:0000313" key="2">
    <source>
        <dbReference type="EMBL" id="MFB9776624.1"/>
    </source>
</evidence>